<dbReference type="AlphaFoldDB" id="A0A7J6SW81"/>
<dbReference type="Proteomes" id="UP000574390">
    <property type="component" value="Unassembled WGS sequence"/>
</dbReference>
<dbReference type="EMBL" id="JABANM010022495">
    <property type="protein sequence ID" value="KAF4719506.1"/>
    <property type="molecule type" value="Genomic_DNA"/>
</dbReference>
<reference evidence="3 4" key="1">
    <citation type="submission" date="2020-04" db="EMBL/GenBank/DDBJ databases">
        <title>Perkinsus olseni comparative genomics.</title>
        <authorList>
            <person name="Bogema D.R."/>
        </authorList>
    </citation>
    <scope>NUCLEOTIDE SEQUENCE [LARGE SCALE GENOMIC DNA]</scope>
    <source>
        <strain evidence="1">ATCC PRA-205</strain>
        <strain evidence="2 3">ATCC PRA-207</strain>
    </source>
</reference>
<evidence type="ECO:0000313" key="1">
    <source>
        <dbReference type="EMBL" id="KAF4719506.1"/>
    </source>
</evidence>
<proteinExistence type="predicted"/>
<dbReference type="Proteomes" id="UP000553632">
    <property type="component" value="Unassembled WGS sequence"/>
</dbReference>
<gene>
    <name evidence="1" type="ORF">FOZ62_021798</name>
    <name evidence="2" type="ORF">FOZ63_024068</name>
</gene>
<name>A0A7J6SW81_PEROL</name>
<organism evidence="2 3">
    <name type="scientific">Perkinsus olseni</name>
    <name type="common">Perkinsus atlanticus</name>
    <dbReference type="NCBI Taxonomy" id="32597"/>
    <lineage>
        <taxon>Eukaryota</taxon>
        <taxon>Sar</taxon>
        <taxon>Alveolata</taxon>
        <taxon>Perkinsozoa</taxon>
        <taxon>Perkinsea</taxon>
        <taxon>Perkinsida</taxon>
        <taxon>Perkinsidae</taxon>
        <taxon>Perkinsus</taxon>
    </lineage>
</organism>
<accession>A0A7J6SW81</accession>
<feature type="non-terminal residue" evidence="2">
    <location>
        <position position="121"/>
    </location>
</feature>
<comment type="caution">
    <text evidence="2">The sequence shown here is derived from an EMBL/GenBank/DDBJ whole genome shotgun (WGS) entry which is preliminary data.</text>
</comment>
<evidence type="ECO:0000313" key="2">
    <source>
        <dbReference type="EMBL" id="KAF4737101.1"/>
    </source>
</evidence>
<keyword evidence="3" id="KW-1185">Reference proteome</keyword>
<dbReference type="EMBL" id="JABANO010015299">
    <property type="protein sequence ID" value="KAF4737101.1"/>
    <property type="molecule type" value="Genomic_DNA"/>
</dbReference>
<evidence type="ECO:0000313" key="4">
    <source>
        <dbReference type="Proteomes" id="UP000574390"/>
    </source>
</evidence>
<evidence type="ECO:0000313" key="3">
    <source>
        <dbReference type="Proteomes" id="UP000553632"/>
    </source>
</evidence>
<protein>
    <submittedName>
        <fullName evidence="2">Uncharacterized protein</fullName>
    </submittedName>
</protein>
<sequence length="121" mass="12961">MRVGHFVCVLGLGSSDELRGSSSYNKFASYVPAAQRSPEASDEQRPVKVPLSRQVSHAGSRCYGNLSMEIPGQTSIALSEFKVVYRKPKTMDLNAAISEQANSVAGVIETKAVVTDAAQVE</sequence>